<protein>
    <recommendedName>
        <fullName evidence="3">Peptidoglycan endopeptidase</fullName>
    </recommendedName>
</protein>
<dbReference type="RefSeq" id="WP_244023823.1">
    <property type="nucleotide sequence ID" value="NZ_JALHLF010000135.1"/>
</dbReference>
<dbReference type="Proteomes" id="UP001162881">
    <property type="component" value="Unassembled WGS sequence"/>
</dbReference>
<evidence type="ECO:0008006" key="3">
    <source>
        <dbReference type="Google" id="ProtNLM"/>
    </source>
</evidence>
<proteinExistence type="predicted"/>
<name>A0ABT0BI37_9SPHN</name>
<reference evidence="1" key="1">
    <citation type="submission" date="2022-03" db="EMBL/GenBank/DDBJ databases">
        <title>Identification of a novel bacterium isolated from mangrove sediments.</title>
        <authorList>
            <person name="Pan X."/>
        </authorList>
    </citation>
    <scope>NUCLEOTIDE SEQUENCE</scope>
    <source>
        <strain evidence="1">B1949</strain>
    </source>
</reference>
<dbReference type="EMBL" id="JALHLF010000135">
    <property type="protein sequence ID" value="MCJ2184717.1"/>
    <property type="molecule type" value="Genomic_DNA"/>
</dbReference>
<dbReference type="InterPro" id="IPR038765">
    <property type="entry name" value="Papain-like_cys_pep_sf"/>
</dbReference>
<sequence>MSAHVRIDGADLARAARTLVGVRFRLHGRDPARALDCVGVLGAALERCGLASAGLPGGYPLRTTRPPDFARIAARLGLVAGADEHAPGTILLLRTAACQYHVAIVTRPGPIAVHAHAGLGRVVEGPITPDWPRLHRWCLPCQPLAGSEPLLS</sequence>
<evidence type="ECO:0000313" key="1">
    <source>
        <dbReference type="EMBL" id="MCJ2184717.1"/>
    </source>
</evidence>
<dbReference type="SUPFAM" id="SSF54001">
    <property type="entry name" value="Cysteine proteinases"/>
    <property type="match status" value="1"/>
</dbReference>
<accession>A0ABT0BI37</accession>
<evidence type="ECO:0000313" key="2">
    <source>
        <dbReference type="Proteomes" id="UP001162881"/>
    </source>
</evidence>
<dbReference type="Gene3D" id="3.90.1720.10">
    <property type="entry name" value="endopeptidase domain like (from Nostoc punctiforme)"/>
    <property type="match status" value="1"/>
</dbReference>
<keyword evidence="2" id="KW-1185">Reference proteome</keyword>
<gene>
    <name evidence="1" type="ORF">MTR62_18775</name>
</gene>
<organism evidence="1 2">
    <name type="scientific">Novosphingobium organovorum</name>
    <dbReference type="NCBI Taxonomy" id="2930092"/>
    <lineage>
        <taxon>Bacteria</taxon>
        <taxon>Pseudomonadati</taxon>
        <taxon>Pseudomonadota</taxon>
        <taxon>Alphaproteobacteria</taxon>
        <taxon>Sphingomonadales</taxon>
        <taxon>Sphingomonadaceae</taxon>
        <taxon>Novosphingobium</taxon>
    </lineage>
</organism>
<comment type="caution">
    <text evidence="1">The sequence shown here is derived from an EMBL/GenBank/DDBJ whole genome shotgun (WGS) entry which is preliminary data.</text>
</comment>